<dbReference type="EMBL" id="LKCN02000022">
    <property type="protein sequence ID" value="RCI08053.1"/>
    <property type="molecule type" value="Genomic_DNA"/>
</dbReference>
<accession>A0A367L0U2</accession>
<evidence type="ECO:0000313" key="3">
    <source>
        <dbReference type="Proteomes" id="UP000253664"/>
    </source>
</evidence>
<evidence type="ECO:0000313" key="2">
    <source>
        <dbReference type="EMBL" id="RCI08053.1"/>
    </source>
</evidence>
<reference evidence="2 3" key="1">
    <citation type="journal article" date="2015" name="BMC Genomics">
        <title>Insights from the genome of Ophiocordyceps polyrhachis-furcata to pathogenicity and host specificity in insect fungi.</title>
        <authorList>
            <person name="Wichadakul D."/>
            <person name="Kobmoo N."/>
            <person name="Ingsriswang S."/>
            <person name="Tangphatsornruang S."/>
            <person name="Chantasingh D."/>
            <person name="Luangsa-ard J.J."/>
            <person name="Eurwilaichitr L."/>
        </authorList>
    </citation>
    <scope>NUCLEOTIDE SEQUENCE [LARGE SCALE GENOMIC DNA]</scope>
    <source>
        <strain evidence="2 3">BCC 54312</strain>
    </source>
</reference>
<evidence type="ECO:0000256" key="1">
    <source>
        <dbReference type="SAM" id="MobiDB-lite"/>
    </source>
</evidence>
<keyword evidence="3" id="KW-1185">Reference proteome</keyword>
<gene>
    <name evidence="2" type="ORF">L249_7849</name>
</gene>
<feature type="region of interest" description="Disordered" evidence="1">
    <location>
        <begin position="492"/>
        <end position="523"/>
    </location>
</feature>
<organism evidence="2 3">
    <name type="scientific">Ophiocordyceps polyrhachis-furcata BCC 54312</name>
    <dbReference type="NCBI Taxonomy" id="1330021"/>
    <lineage>
        <taxon>Eukaryota</taxon>
        <taxon>Fungi</taxon>
        <taxon>Dikarya</taxon>
        <taxon>Ascomycota</taxon>
        <taxon>Pezizomycotina</taxon>
        <taxon>Sordariomycetes</taxon>
        <taxon>Hypocreomycetidae</taxon>
        <taxon>Hypocreales</taxon>
        <taxon>Ophiocordycipitaceae</taxon>
        <taxon>Ophiocordyceps</taxon>
    </lineage>
</organism>
<proteinExistence type="predicted"/>
<protein>
    <submittedName>
        <fullName evidence="2">Uncharacterized protein</fullName>
    </submittedName>
</protein>
<dbReference type="AlphaFoldDB" id="A0A367L0U2"/>
<name>A0A367L0U2_9HYPO</name>
<feature type="region of interest" description="Disordered" evidence="1">
    <location>
        <begin position="298"/>
        <end position="374"/>
    </location>
</feature>
<dbReference type="Proteomes" id="UP000253664">
    <property type="component" value="Unassembled WGS sequence"/>
</dbReference>
<sequence length="523" mass="57892">MRWLDLTVFVWQPKEGEEERGKGRGGGGWLFWSGPIFSMYGPHLRRRCRALLSAFEKAAAPKISADYPIRKTSSSPWAGKQLVYPRGIFSGCQKRSMLTLILTCIFKAEDKRGGTESSPLPAFALLGDSGSKRRSRVTGYFLPHLVVPSIPMPAPVQHGAHRPRHRLIQHCLAASCFHPFFVFPIGPLTEHAAPKTGAGVLATRGRKEKRRNCACPSGQVLLEKSSKLPQPGSCMTGPNIRLSAPVAGPLEPEDGRGLMLELKSEKISSGVLVGSTNACTRSRWRHGRELHVNEAQPWQRQTKTDCSETFRKRTRSDSPAGMTDNLPTAPVTRAAVRRRKRLSSKDARTSQLAKPGKELKLNKSSPSVLSEGKKVPHGQSVLLSAIDERGRFHEVKRAVMRLHLVADLGASRRASRELKDSVPQARTMSQLTRVRRIKFCPRQMRCLTDVAIVNGFPQGRDAISRPVIVNDGVPLEILRALTLSRQTACYQHPSSRLRHRQPLISSAPPRAVAWRGPQKHDAG</sequence>
<comment type="caution">
    <text evidence="2">The sequence shown here is derived from an EMBL/GenBank/DDBJ whole genome shotgun (WGS) entry which is preliminary data.</text>
</comment>
<feature type="compositionally biased region" description="Basic and acidic residues" evidence="1">
    <location>
        <begin position="302"/>
        <end position="311"/>
    </location>
</feature>